<evidence type="ECO:0000313" key="4">
    <source>
        <dbReference type="Proteomes" id="UP001142462"/>
    </source>
</evidence>
<keyword evidence="1" id="KW-0472">Membrane</keyword>
<protein>
    <recommendedName>
        <fullName evidence="2">Low molecular weight protein antigen 6 PH domain-containing protein</fullName>
    </recommendedName>
</protein>
<dbReference type="Proteomes" id="UP001142462">
    <property type="component" value="Unassembled WGS sequence"/>
</dbReference>
<feature type="transmembrane region" description="Helical" evidence="1">
    <location>
        <begin position="45"/>
        <end position="65"/>
    </location>
</feature>
<gene>
    <name evidence="3" type="ORF">GCM10017576_05830</name>
</gene>
<evidence type="ECO:0000313" key="3">
    <source>
        <dbReference type="EMBL" id="GLJ60454.1"/>
    </source>
</evidence>
<reference evidence="3" key="1">
    <citation type="journal article" date="2014" name="Int. J. Syst. Evol. Microbiol.">
        <title>Complete genome sequence of Corynebacterium casei LMG S-19264T (=DSM 44701T), isolated from a smear-ripened cheese.</title>
        <authorList>
            <consortium name="US DOE Joint Genome Institute (JGI-PGF)"/>
            <person name="Walter F."/>
            <person name="Albersmeier A."/>
            <person name="Kalinowski J."/>
            <person name="Ruckert C."/>
        </authorList>
    </citation>
    <scope>NUCLEOTIDE SEQUENCE</scope>
    <source>
        <strain evidence="3">VKM Ac-1020</strain>
    </source>
</reference>
<keyword evidence="1" id="KW-0812">Transmembrane</keyword>
<dbReference type="Pfam" id="PF10756">
    <property type="entry name" value="bPH_6"/>
    <property type="match status" value="1"/>
</dbReference>
<evidence type="ECO:0000256" key="1">
    <source>
        <dbReference type="SAM" id="Phobius"/>
    </source>
</evidence>
<feature type="transmembrane region" description="Helical" evidence="1">
    <location>
        <begin position="154"/>
        <end position="180"/>
    </location>
</feature>
<reference evidence="3" key="2">
    <citation type="submission" date="2023-01" db="EMBL/GenBank/DDBJ databases">
        <authorList>
            <person name="Sun Q."/>
            <person name="Evtushenko L."/>
        </authorList>
    </citation>
    <scope>NUCLEOTIDE SEQUENCE</scope>
    <source>
        <strain evidence="3">VKM Ac-1020</strain>
    </source>
</reference>
<feature type="transmembrane region" description="Helical" evidence="1">
    <location>
        <begin position="20"/>
        <end position="38"/>
    </location>
</feature>
<evidence type="ECO:0000259" key="2">
    <source>
        <dbReference type="Pfam" id="PF10756"/>
    </source>
</evidence>
<sequence>MSGSRDSEYRVSFRRPSGWVAFACAALLTVLLLGDAVLRGRPFDALLVAPWLLALCWGVYVLLAAPSVTATDDLLRVRGGLRVVEIPWSRVRAIRMRWQLEIALDDGTVVAATGAASRHLHINRREQPGDDQAATLELFRERARPSDLPVRRGWHIPTLLILAGIAAWAAWSLSVTGGIVTG</sequence>
<dbReference type="EMBL" id="BSEJ01000001">
    <property type="protein sequence ID" value="GLJ60454.1"/>
    <property type="molecule type" value="Genomic_DNA"/>
</dbReference>
<dbReference type="RefSeq" id="WP_271172160.1">
    <property type="nucleotide sequence ID" value="NZ_BSEJ01000001.1"/>
</dbReference>
<feature type="domain" description="Low molecular weight protein antigen 6 PH" evidence="2">
    <location>
        <begin position="66"/>
        <end position="114"/>
    </location>
</feature>
<keyword evidence="1" id="KW-1133">Transmembrane helix</keyword>
<dbReference type="InterPro" id="IPR019692">
    <property type="entry name" value="CFP-6_PH"/>
</dbReference>
<proteinExistence type="predicted"/>
<dbReference type="AlphaFoldDB" id="A0A9W6H1T0"/>
<name>A0A9W6H1T0_9MICO</name>
<comment type="caution">
    <text evidence="3">The sequence shown here is derived from an EMBL/GenBank/DDBJ whole genome shotgun (WGS) entry which is preliminary data.</text>
</comment>
<keyword evidence="4" id="KW-1185">Reference proteome</keyword>
<accession>A0A9W6H1T0</accession>
<organism evidence="3 4">
    <name type="scientific">Microbacterium barkeri</name>
    <dbReference type="NCBI Taxonomy" id="33917"/>
    <lineage>
        <taxon>Bacteria</taxon>
        <taxon>Bacillati</taxon>
        <taxon>Actinomycetota</taxon>
        <taxon>Actinomycetes</taxon>
        <taxon>Micrococcales</taxon>
        <taxon>Microbacteriaceae</taxon>
        <taxon>Microbacterium</taxon>
    </lineage>
</organism>